<feature type="chain" id="PRO_5009279208" description="X-X-X-Leu-X-X-Gly heptad repeat-containing protein" evidence="2">
    <location>
        <begin position="34"/>
        <end position="915"/>
    </location>
</feature>
<feature type="signal peptide" evidence="2">
    <location>
        <begin position="1"/>
        <end position="33"/>
    </location>
</feature>
<dbReference type="AlphaFoldDB" id="A0A1H2LBY9"/>
<feature type="compositionally biased region" description="Polar residues" evidence="1">
    <location>
        <begin position="583"/>
        <end position="598"/>
    </location>
</feature>
<dbReference type="EMBL" id="LT629804">
    <property type="protein sequence ID" value="SDU78570.1"/>
    <property type="molecule type" value="Genomic_DNA"/>
</dbReference>
<name>A0A1H2LBY9_9ACTO</name>
<keyword evidence="2" id="KW-0732">Signal</keyword>
<sequence length="915" mass="98417">MGKIRQLKSKYVVMILSICLASLVVVCAPPSYAQKPTDELSGINVTIAEDGTVTGIEKSTGKIFTPNDDVSSLPFRIVVTYSRDGKVSSDPRIINGYSGPVRMDVAVYNTTGKTETISADIDGKEVARRAVISTPLTIAGSAELSDVDPDRVYTEANHPAGQDIIGNGILGKNDEGTTTVQWAALTGIDPLGSVARFSLVVDADKFTIPVVNLAIAPGFGVQGVSSQDENDLVISTLQTLSQAGKILDESGQALEQAHNQLTQAGSRIGSQTINDLQISNSRIEENARATVATLSQVSQQASATFENTGSVVAQQLAQTTQTVKELLGDPEDVQEIVHVDGAKCQVTTKDNAEISDGESEKTNGQATTVLAVIRNVSQRLEGLAQTTGECQAILLQNFQNSLGTEAPDEDKCDGEAHNLTCALYKNQKKFQEEFHNLTARNSELAQRLRADSRGSSFSSIALLEGKIRTLQDAISTLGQQGAELDVIERLGKVDASITDVKQNIGAVRNQVGDIHKNVNSILETTGKQTSKIDELKKEICLASGLTQQEGKSSNKTPTIDKKEAQKLVGLLSDTDCPQDDPGKNNSYIGKNPTKNNNNLAVYSSETRALLQEMYSETNTELTQAEQEAFGSDLVRAMNDTDSTLAEMATDIELIKNSYVSDTQTFEKLITNLKSAADDVSDSYQTVQKSTTSLQEELQKVAADLEEYVDSVTQLSQEKSSEQMNGSLKSIKETKQHVNELSNTIFGRYSQQLKAQAPLLSEFGTKVVDETNGRVQEQSQQLATKTQTLMKNNSAHVQEVAAKAVADSDAVAVLLSQDIAKVLVDIGNNTNNGGGLLGVISTSSGYLKVADSKMSDASSHAALARSHQRASYGDSLFADIRLRASLARLEKPLTLVMSDEKTTSTWMNVWLKGSNK</sequence>
<feature type="region of interest" description="Disordered" evidence="1">
    <location>
        <begin position="572"/>
        <end position="598"/>
    </location>
</feature>
<keyword evidence="4" id="KW-1185">Reference proteome</keyword>
<evidence type="ECO:0000256" key="1">
    <source>
        <dbReference type="SAM" id="MobiDB-lite"/>
    </source>
</evidence>
<evidence type="ECO:0000313" key="4">
    <source>
        <dbReference type="Proteomes" id="UP000214355"/>
    </source>
</evidence>
<protein>
    <recommendedName>
        <fullName evidence="5">X-X-X-Leu-X-X-Gly heptad repeat-containing protein</fullName>
    </recommendedName>
</protein>
<evidence type="ECO:0000313" key="3">
    <source>
        <dbReference type="EMBL" id="SDU78570.1"/>
    </source>
</evidence>
<evidence type="ECO:0008006" key="5">
    <source>
        <dbReference type="Google" id="ProtNLM"/>
    </source>
</evidence>
<dbReference type="Proteomes" id="UP000214355">
    <property type="component" value="Chromosome I"/>
</dbReference>
<proteinExistence type="predicted"/>
<dbReference type="STRING" id="131112.SAMN04489737_0528"/>
<gene>
    <name evidence="3" type="ORF">SAMN04489737_0528</name>
</gene>
<evidence type="ECO:0000256" key="2">
    <source>
        <dbReference type="SAM" id="SignalP"/>
    </source>
</evidence>
<reference evidence="4" key="1">
    <citation type="submission" date="2016-10" db="EMBL/GenBank/DDBJ databases">
        <authorList>
            <person name="Varghese N."/>
            <person name="Submissions S."/>
        </authorList>
    </citation>
    <scope>NUCLEOTIDE SEQUENCE [LARGE SCALE GENOMIC DNA]</scope>
    <source>
        <strain evidence="4">DSM 10002</strain>
    </source>
</reference>
<accession>A0A1H2LBY9</accession>
<organism evidence="3 4">
    <name type="scientific">Arcanobacterium phocae</name>
    <dbReference type="NCBI Taxonomy" id="131112"/>
    <lineage>
        <taxon>Bacteria</taxon>
        <taxon>Bacillati</taxon>
        <taxon>Actinomycetota</taxon>
        <taxon>Actinomycetes</taxon>
        <taxon>Actinomycetales</taxon>
        <taxon>Actinomycetaceae</taxon>
        <taxon>Arcanobacterium</taxon>
    </lineage>
</organism>